<evidence type="ECO:0000256" key="7">
    <source>
        <dbReference type="ARBA" id="ARBA00025043"/>
    </source>
</evidence>
<evidence type="ECO:0000256" key="3">
    <source>
        <dbReference type="ARBA" id="ARBA00015316"/>
    </source>
</evidence>
<dbReference type="GO" id="GO:0000408">
    <property type="term" value="C:EKC/KEOPS complex"/>
    <property type="evidence" value="ECO:0007669"/>
    <property type="project" value="TreeGrafter"/>
</dbReference>
<dbReference type="PANTHER" id="PTHR15840:SF10">
    <property type="entry name" value="EKC_KEOPS COMPLEX SUBUNIT TPRKB"/>
    <property type="match status" value="1"/>
</dbReference>
<evidence type="ECO:0000256" key="4">
    <source>
        <dbReference type="ARBA" id="ARBA00016009"/>
    </source>
</evidence>
<protein>
    <recommendedName>
        <fullName evidence="4">EKC/KEOPS complex subunit CGI121</fullName>
    </recommendedName>
    <alternativeName>
        <fullName evidence="3">EKC/KEOPS complex subunit cgi121</fullName>
    </alternativeName>
</protein>
<dbReference type="Proteomes" id="UP000789508">
    <property type="component" value="Unassembled WGS sequence"/>
</dbReference>
<dbReference type="Gene3D" id="3.30.2380.10">
    <property type="entry name" value="CGI121/TPRKB"/>
    <property type="match status" value="1"/>
</dbReference>
<dbReference type="PANTHER" id="PTHR15840">
    <property type="entry name" value="CGI-121 FAMILY MEMBER"/>
    <property type="match status" value="1"/>
</dbReference>
<comment type="similarity">
    <text evidence="2 8">Belongs to the CGI121/TPRKB family.</text>
</comment>
<comment type="subcellular location">
    <subcellularLocation>
        <location evidence="1">Nucleus</location>
    </subcellularLocation>
</comment>
<gene>
    <name evidence="9" type="ORF">ALEPTO_LOCUS3854</name>
</gene>
<evidence type="ECO:0000313" key="9">
    <source>
        <dbReference type="EMBL" id="CAG8508572.1"/>
    </source>
</evidence>
<dbReference type="EMBL" id="CAJVPS010000778">
    <property type="protein sequence ID" value="CAG8508572.1"/>
    <property type="molecule type" value="Genomic_DNA"/>
</dbReference>
<feature type="non-terminal residue" evidence="9">
    <location>
        <position position="1"/>
    </location>
</feature>
<dbReference type="OrthoDB" id="329139at2759"/>
<sequence>MDSFTLELFPSRQIHISLFRNVTNAAELRKRLLARDQELSYAFIDARVVNKKIITRIMVAILVAVNNALYYEKLEKLKTFNVHSEIVYFLSPTTNITESLRRFGILDVTNAILVVKVGGDAADVKAHLVSLLRGEMESSLDTISRFSDLGVIKK</sequence>
<comment type="function">
    <text evidence="7">Component of the EKC/KEOPS complex that is required for the formation of a threonylcarbamoyl group on adenosine at position 37 (t(6)A37) in tRNAs that read codons beginning with adenine. The complex is probably involved in the transfer of the threonylcarbamoyl moiety of threonylcarbamoyl-AMP (TC-AMP) to the N6 group of A37. CGI121 acts as an allosteric effector that regulates the t(6)A activity of the complex. The EKC/KEOPS complex also promotes both telomere uncapping and telomere elongation. The complex is required for efficient recruitment of transcriptional coactivators. CGI121 is not required for tRNA modification.</text>
</comment>
<reference evidence="9" key="1">
    <citation type="submission" date="2021-06" db="EMBL/GenBank/DDBJ databases">
        <authorList>
            <person name="Kallberg Y."/>
            <person name="Tangrot J."/>
            <person name="Rosling A."/>
        </authorList>
    </citation>
    <scope>NUCLEOTIDE SEQUENCE</scope>
    <source>
        <strain evidence="9">FL130A</strain>
    </source>
</reference>
<dbReference type="InterPro" id="IPR036504">
    <property type="entry name" value="CGI121/TPRKB_sf"/>
</dbReference>
<keyword evidence="5" id="KW-0819">tRNA processing</keyword>
<evidence type="ECO:0000256" key="2">
    <source>
        <dbReference type="ARBA" id="ARBA00005546"/>
    </source>
</evidence>
<proteinExistence type="inferred from homology"/>
<dbReference type="GO" id="GO:0005829">
    <property type="term" value="C:cytosol"/>
    <property type="evidence" value="ECO:0007669"/>
    <property type="project" value="TreeGrafter"/>
</dbReference>
<dbReference type="InterPro" id="IPR013926">
    <property type="entry name" value="CGI121/TPRKB"/>
</dbReference>
<evidence type="ECO:0000256" key="6">
    <source>
        <dbReference type="ARBA" id="ARBA00023242"/>
    </source>
</evidence>
<comment type="caution">
    <text evidence="9">The sequence shown here is derived from an EMBL/GenBank/DDBJ whole genome shotgun (WGS) entry which is preliminary data.</text>
</comment>
<dbReference type="Pfam" id="PF08617">
    <property type="entry name" value="CGI-121"/>
    <property type="match status" value="1"/>
</dbReference>
<dbReference type="GO" id="GO:0002949">
    <property type="term" value="P:tRNA threonylcarbamoyladenosine modification"/>
    <property type="evidence" value="ECO:0007669"/>
    <property type="project" value="TreeGrafter"/>
</dbReference>
<dbReference type="GO" id="GO:0005634">
    <property type="term" value="C:nucleus"/>
    <property type="evidence" value="ECO:0007669"/>
    <property type="project" value="UniProtKB-SubCell"/>
</dbReference>
<evidence type="ECO:0000256" key="5">
    <source>
        <dbReference type="ARBA" id="ARBA00022694"/>
    </source>
</evidence>
<dbReference type="AlphaFoldDB" id="A0A9N8ZVH2"/>
<keyword evidence="6 8" id="KW-0539">Nucleus</keyword>
<name>A0A9N8ZVH2_9GLOM</name>
<evidence type="ECO:0000313" key="10">
    <source>
        <dbReference type="Proteomes" id="UP000789508"/>
    </source>
</evidence>
<organism evidence="9 10">
    <name type="scientific">Ambispora leptoticha</name>
    <dbReference type="NCBI Taxonomy" id="144679"/>
    <lineage>
        <taxon>Eukaryota</taxon>
        <taxon>Fungi</taxon>
        <taxon>Fungi incertae sedis</taxon>
        <taxon>Mucoromycota</taxon>
        <taxon>Glomeromycotina</taxon>
        <taxon>Glomeromycetes</taxon>
        <taxon>Archaeosporales</taxon>
        <taxon>Ambisporaceae</taxon>
        <taxon>Ambispora</taxon>
    </lineage>
</organism>
<dbReference type="SUPFAM" id="SSF143870">
    <property type="entry name" value="PF0523-like"/>
    <property type="match status" value="1"/>
</dbReference>
<keyword evidence="10" id="KW-1185">Reference proteome</keyword>
<evidence type="ECO:0000256" key="8">
    <source>
        <dbReference type="RuleBase" id="RU004398"/>
    </source>
</evidence>
<accession>A0A9N8ZVH2</accession>
<evidence type="ECO:0000256" key="1">
    <source>
        <dbReference type="ARBA" id="ARBA00004123"/>
    </source>
</evidence>